<gene>
    <name evidence="1" type="ORF">FHP08_00500</name>
</gene>
<dbReference type="RefSeq" id="WP_147702356.1">
    <property type="nucleotide sequence ID" value="NZ_VDUY01000001.1"/>
</dbReference>
<protein>
    <submittedName>
        <fullName evidence="1">Uncharacterized protein</fullName>
    </submittedName>
</protein>
<comment type="caution">
    <text evidence="1">The sequence shown here is derived from an EMBL/GenBank/DDBJ whole genome shotgun (WGS) entry which is preliminary data.</text>
</comment>
<sequence>MIRAILRTTRGRIVLGAVVLYLAWQAWLGIAAPGKISPEIDRSRAKVNLLVRLPFRPERFHVLMFQKFGRVSGTTDDSVEVRGVEPASLNAIARYYWVSRVEPLPPDQ</sequence>
<evidence type="ECO:0000313" key="2">
    <source>
        <dbReference type="Proteomes" id="UP000321548"/>
    </source>
</evidence>
<accession>A0A5C8P4Q9</accession>
<dbReference type="Proteomes" id="UP000321548">
    <property type="component" value="Unassembled WGS sequence"/>
</dbReference>
<name>A0A5C8P4Q9_9BURK</name>
<proteinExistence type="predicted"/>
<dbReference type="EMBL" id="VDUY01000001">
    <property type="protein sequence ID" value="TXL68215.1"/>
    <property type="molecule type" value="Genomic_DNA"/>
</dbReference>
<dbReference type="AlphaFoldDB" id="A0A5C8P4Q9"/>
<dbReference type="OrthoDB" id="8236609at2"/>
<keyword evidence="2" id="KW-1185">Reference proteome</keyword>
<evidence type="ECO:0000313" key="1">
    <source>
        <dbReference type="EMBL" id="TXL68215.1"/>
    </source>
</evidence>
<reference evidence="1 2" key="1">
    <citation type="submission" date="2019-06" db="EMBL/GenBank/DDBJ databases">
        <title>Quisquiliibacterium sp. nov., isolated from a maize field.</title>
        <authorList>
            <person name="Lin S.-Y."/>
            <person name="Tsai C.-F."/>
            <person name="Young C.-C."/>
        </authorList>
    </citation>
    <scope>NUCLEOTIDE SEQUENCE [LARGE SCALE GENOMIC DNA]</scope>
    <source>
        <strain evidence="1 2">CC-CFT501</strain>
    </source>
</reference>
<organism evidence="1 2">
    <name type="scientific">Zeimonas arvi</name>
    <dbReference type="NCBI Taxonomy" id="2498847"/>
    <lineage>
        <taxon>Bacteria</taxon>
        <taxon>Pseudomonadati</taxon>
        <taxon>Pseudomonadota</taxon>
        <taxon>Betaproteobacteria</taxon>
        <taxon>Burkholderiales</taxon>
        <taxon>Burkholderiaceae</taxon>
        <taxon>Zeimonas</taxon>
    </lineage>
</organism>